<evidence type="ECO:0000256" key="6">
    <source>
        <dbReference type="ARBA" id="ARBA00023180"/>
    </source>
</evidence>
<dbReference type="SMART" id="SM00602">
    <property type="entry name" value="VPS10"/>
    <property type="match status" value="2"/>
</dbReference>
<keyword evidence="2 8" id="KW-0812">Transmembrane</keyword>
<dbReference type="FunFam" id="3.30.60.270:FF:000005">
    <property type="entry name" value="Sortilin"/>
    <property type="match status" value="2"/>
</dbReference>
<dbReference type="GO" id="GO:0016787">
    <property type="term" value="F:hydrolase activity"/>
    <property type="evidence" value="ECO:0007669"/>
    <property type="project" value="UniProtKB-KW"/>
</dbReference>
<proteinExistence type="predicted"/>
<dbReference type="GO" id="GO:0006623">
    <property type="term" value="P:protein targeting to vacuole"/>
    <property type="evidence" value="ECO:0007669"/>
    <property type="project" value="TreeGrafter"/>
</dbReference>
<keyword evidence="6" id="KW-0325">Glycoprotein</keyword>
<dbReference type="GO" id="GO:0006896">
    <property type="term" value="P:Golgi to vacuole transport"/>
    <property type="evidence" value="ECO:0007669"/>
    <property type="project" value="TreeGrafter"/>
</dbReference>
<evidence type="ECO:0000313" key="11">
    <source>
        <dbReference type="EMBL" id="CDO53506.1"/>
    </source>
</evidence>
<keyword evidence="9" id="KW-0732">Signal</keyword>
<feature type="signal peptide" evidence="9">
    <location>
        <begin position="1"/>
        <end position="36"/>
    </location>
</feature>
<dbReference type="Gene3D" id="2.10.70.80">
    <property type="match status" value="2"/>
</dbReference>
<evidence type="ECO:0000256" key="2">
    <source>
        <dbReference type="ARBA" id="ARBA00022692"/>
    </source>
</evidence>
<dbReference type="GO" id="GO:0016020">
    <property type="term" value="C:membrane"/>
    <property type="evidence" value="ECO:0007669"/>
    <property type="project" value="UniProtKB-SubCell"/>
</dbReference>
<dbReference type="CDD" id="cd15482">
    <property type="entry name" value="Sialidase_non-viral"/>
    <property type="match status" value="1"/>
</dbReference>
<evidence type="ECO:0000256" key="3">
    <source>
        <dbReference type="ARBA" id="ARBA00022737"/>
    </source>
</evidence>
<keyword evidence="3" id="KW-0677">Repeat</keyword>
<evidence type="ECO:0000256" key="4">
    <source>
        <dbReference type="ARBA" id="ARBA00022989"/>
    </source>
</evidence>
<keyword evidence="4 8" id="KW-1133">Transmembrane helix</keyword>
<dbReference type="InterPro" id="IPR015943">
    <property type="entry name" value="WD40/YVTN_repeat-like_dom_sf"/>
</dbReference>
<evidence type="ECO:0000256" key="7">
    <source>
        <dbReference type="SAM" id="MobiDB-lite"/>
    </source>
</evidence>
<evidence type="ECO:0000256" key="8">
    <source>
        <dbReference type="SAM" id="Phobius"/>
    </source>
</evidence>
<dbReference type="InterPro" id="IPR031777">
    <property type="entry name" value="Sortilin_C"/>
</dbReference>
<dbReference type="OrthoDB" id="443634at2759"/>
<dbReference type="GO" id="GO:0005794">
    <property type="term" value="C:Golgi apparatus"/>
    <property type="evidence" value="ECO:0007669"/>
    <property type="project" value="TreeGrafter"/>
</dbReference>
<dbReference type="GO" id="GO:0005829">
    <property type="term" value="C:cytosol"/>
    <property type="evidence" value="ECO:0007669"/>
    <property type="project" value="GOC"/>
</dbReference>
<dbReference type="Pfam" id="PF15902">
    <property type="entry name" value="Sortilin-Vps10"/>
    <property type="match status" value="2"/>
</dbReference>
<dbReference type="InterPro" id="IPR031778">
    <property type="entry name" value="Sortilin_N"/>
</dbReference>
<keyword evidence="11" id="KW-0378">Hydrolase</keyword>
<accession>A0A0J9X8L5</accession>
<name>A0A0J9X8L5_GEOCN</name>
<keyword evidence="5 8" id="KW-0472">Membrane</keyword>
<feature type="compositionally biased region" description="Basic and acidic residues" evidence="7">
    <location>
        <begin position="695"/>
        <end position="723"/>
    </location>
</feature>
<dbReference type="STRING" id="1173061.A0A0J9X8L5"/>
<evidence type="ECO:0000256" key="5">
    <source>
        <dbReference type="ARBA" id="ARBA00023136"/>
    </source>
</evidence>
<feature type="transmembrane region" description="Helical" evidence="8">
    <location>
        <begin position="1443"/>
        <end position="1466"/>
    </location>
</feature>
<dbReference type="InterPro" id="IPR006581">
    <property type="entry name" value="VPS10"/>
</dbReference>
<organism evidence="11 12">
    <name type="scientific">Geotrichum candidum</name>
    <name type="common">Oospora lactis</name>
    <name type="synonym">Dipodascus geotrichum</name>
    <dbReference type="NCBI Taxonomy" id="1173061"/>
    <lineage>
        <taxon>Eukaryota</taxon>
        <taxon>Fungi</taxon>
        <taxon>Dikarya</taxon>
        <taxon>Ascomycota</taxon>
        <taxon>Saccharomycotina</taxon>
        <taxon>Dipodascomycetes</taxon>
        <taxon>Dipodascales</taxon>
        <taxon>Dipodascaceae</taxon>
        <taxon>Geotrichum</taxon>
    </lineage>
</organism>
<dbReference type="Gene3D" id="2.130.10.10">
    <property type="entry name" value="YVTN repeat-like/Quinoprotein amine dehydrogenase"/>
    <property type="match status" value="3"/>
</dbReference>
<dbReference type="Proteomes" id="UP000242525">
    <property type="component" value="Unassembled WGS sequence"/>
</dbReference>
<protein>
    <submittedName>
        <fullName evidence="11">Similar to Saccharomyces cerevisiae YBL017C PEP1 Type I transmembrane sorting receptor for multiple vacuolar hydrolases</fullName>
    </submittedName>
</protein>
<feature type="region of interest" description="Disordered" evidence="7">
    <location>
        <begin position="695"/>
        <end position="728"/>
    </location>
</feature>
<keyword evidence="12" id="KW-1185">Reference proteome</keyword>
<feature type="domain" description="VPS10" evidence="10">
    <location>
        <begin position="59"/>
        <end position="697"/>
    </location>
</feature>
<dbReference type="EMBL" id="CCBN010000005">
    <property type="protein sequence ID" value="CDO53506.1"/>
    <property type="molecule type" value="Genomic_DNA"/>
</dbReference>
<dbReference type="GO" id="GO:0006895">
    <property type="term" value="P:Golgi to endosome transport"/>
    <property type="evidence" value="ECO:0007669"/>
    <property type="project" value="TreeGrafter"/>
</dbReference>
<comment type="subcellular location">
    <subcellularLocation>
        <location evidence="1">Membrane</location>
    </subcellularLocation>
</comment>
<dbReference type="PANTHER" id="PTHR12106:SF27">
    <property type="entry name" value="SORTILIN-RELATED RECEPTOR"/>
    <property type="match status" value="1"/>
</dbReference>
<gene>
    <name evidence="11" type="ORF">BN980_GECA05s02716g</name>
</gene>
<evidence type="ECO:0000256" key="9">
    <source>
        <dbReference type="SAM" id="SignalP"/>
    </source>
</evidence>
<dbReference type="InterPro" id="IPR050310">
    <property type="entry name" value="VPS10-sortilin"/>
</dbReference>
<feature type="transmembrane region" description="Helical" evidence="8">
    <location>
        <begin position="1401"/>
        <end position="1422"/>
    </location>
</feature>
<feature type="domain" description="VPS10" evidence="10">
    <location>
        <begin position="756"/>
        <end position="1389"/>
    </location>
</feature>
<sequence>MLARALNGRQSGPSFTRSVLIALSVILFLSLQVSAAFQPKIKHTNFDKAPKGLHYFEDSPILLYLENTADKAKLFRSTDDGESWNEVKVSSSEGNFISIISHPHNFERAYILTDSKVHFATNDRGKSWYPIEFPVLPVPNGLPFAFHATNPDYVLFAGIECSGEDYLQFKCVPQYFYTTDNFKNKREKFVQAHQCAFTHSTKAFNQGDDRTVICSVNSDSDSNDSSIKNRRLASSSNWFKNKEILQLDGNDITSVTGIAITSKFIVATTKLQDSEAITLVVSTDGEIWDEAIFPQEPRGFTEYEITILESSEHSLHIDILKENTQISGDFYVSNSNGTYFTKTLSHTNRNAQGYVDIEKVQNVEGILIANIVDNWQQVRESKADKKIRTQISYDDGRTWSFLNIADTDCNGDLSCGLNVHSVLDKSNVGRIFSSPALGILAAVGNPGTELKDYEDGDLYVSHNSGLTWKRSRQDAHKYEFGDSGNLFVSVYDEGASNSIYYSLDKGSSWDKVDLGLKMRPKYLFTTPDSTDMKFILIAKANDNKDQTILITVDFTGIFTRQCVLKDDNSGDLEKWYARWADQSNPSCQMGRKQYFYRKKPGKDCYVGNVYNEQLPTYESCQCAEEDYECDYNFIKVPDGSCVATNVFQEDTGDCKSGGSGYMGRSGYRKIPGNSCLTDKGGLVLDGLVKKTCDGKVDGANPERKPNPDDSKKNNGNKEEEKKPGTPKQIKKTLNEFKGRIIDYFYLKSDDPSQVDETLILRTEALQVYISHDHGANWEQILDNKEVVAIYANPYFPNHVYLITTKEEVAYSTDRGQTWKTFRTPSLRNSRGSPYISFNKNKPGSFIWMGELGCEDHFSSTCRTSAFYTSTYGDRWNDLQENVQRCTYSNDLKTAGEDFIYCEKFYLGEGGATKSKLIYSNDFFKTHETAFTDILGFALENEFVVVATINVDDSLTAHVSVDGTTFATVNFPPNFRIAKQQAYTILESITHSIFIHVTTNSQADTAFGSILKSNSNGTNYVDSVDYVNRNAAGYVDFEKVIGLEGVAIVNVVTNPDQAVQGSKKILKSKITHNDGGEWAYITPPEKDSEGKKYNCPGTSLNRCSLNLHGFTERADYRDTFSSQSAVGMMLAVGNVGESLSPLFDSNTFFTKDGGVTWKEIRKGYYMWEYGDQGSIIVVVNGQDNTNIVSYSLDEGETWNDYQFSDDLIKVEDIATVPSDTSRKFLLFARSQMNRGDRSYTIQIDFTDMFDRKCVLNEQDPENDDFELWTPSHPFQEENCLFGHESQYYRKVKGQDCYIGRSLMEPHTIIRNCSCTRQDFECDINYIRGNDGACHLVDGYTPPDHSLICKEMPGTVEYWVPTGYRRIPLSTCEGGLELERTVPVPCPGKENEFKQKHRGLHGFGLFFVIVLPIGMSGVIGYILYDHYSKRYGQIRLGEENDAQPVAIQYLIVAVAGIVALASVIPSFFSSIYRRIQNKLRNRNGFTTRSSFSRGSYSEVAAEDENELLAEGLDESDEDDSDGVRV</sequence>
<dbReference type="Pfam" id="PF15901">
    <property type="entry name" value="Sortilin_C"/>
    <property type="match status" value="2"/>
</dbReference>
<evidence type="ECO:0000256" key="1">
    <source>
        <dbReference type="ARBA" id="ARBA00004370"/>
    </source>
</evidence>
<reference evidence="11" key="1">
    <citation type="submission" date="2014-03" db="EMBL/GenBank/DDBJ databases">
        <authorList>
            <person name="Casaregola S."/>
        </authorList>
    </citation>
    <scope>NUCLEOTIDE SEQUENCE [LARGE SCALE GENOMIC DNA]</scope>
    <source>
        <strain evidence="11">CLIB 918</strain>
    </source>
</reference>
<dbReference type="SUPFAM" id="SSF110296">
    <property type="entry name" value="Oligoxyloglucan reducing end-specific cellobiohydrolase"/>
    <property type="match status" value="2"/>
</dbReference>
<dbReference type="Gene3D" id="3.30.60.270">
    <property type="match status" value="2"/>
</dbReference>
<evidence type="ECO:0000313" key="12">
    <source>
        <dbReference type="Proteomes" id="UP000242525"/>
    </source>
</evidence>
<evidence type="ECO:0000259" key="10">
    <source>
        <dbReference type="SMART" id="SM00602"/>
    </source>
</evidence>
<keyword evidence="11" id="KW-0675">Receptor</keyword>
<comment type="caution">
    <text evidence="11">The sequence shown here is derived from an EMBL/GenBank/DDBJ whole genome shotgun (WGS) entry which is preliminary data.</text>
</comment>
<feature type="chain" id="PRO_5005325552" evidence="9">
    <location>
        <begin position="37"/>
        <end position="1523"/>
    </location>
</feature>
<dbReference type="PANTHER" id="PTHR12106">
    <property type="entry name" value="SORTILIN RELATED"/>
    <property type="match status" value="1"/>
</dbReference>